<gene>
    <name evidence="2" type="ORF">B4U80_13203</name>
</gene>
<evidence type="ECO:0000313" key="2">
    <source>
        <dbReference type="EMBL" id="RWS24544.1"/>
    </source>
</evidence>
<dbReference type="InterPro" id="IPR008753">
    <property type="entry name" value="Peptidase_M13_N"/>
</dbReference>
<organism evidence="2 3">
    <name type="scientific">Leptotrombidium deliense</name>
    <dbReference type="NCBI Taxonomy" id="299467"/>
    <lineage>
        <taxon>Eukaryota</taxon>
        <taxon>Metazoa</taxon>
        <taxon>Ecdysozoa</taxon>
        <taxon>Arthropoda</taxon>
        <taxon>Chelicerata</taxon>
        <taxon>Arachnida</taxon>
        <taxon>Acari</taxon>
        <taxon>Acariformes</taxon>
        <taxon>Trombidiformes</taxon>
        <taxon>Prostigmata</taxon>
        <taxon>Anystina</taxon>
        <taxon>Parasitengona</taxon>
        <taxon>Trombiculoidea</taxon>
        <taxon>Trombiculidae</taxon>
        <taxon>Leptotrombidium</taxon>
    </lineage>
</organism>
<keyword evidence="3" id="KW-1185">Reference proteome</keyword>
<dbReference type="InterPro" id="IPR042089">
    <property type="entry name" value="Peptidase_M13_dom_2"/>
</dbReference>
<dbReference type="EMBL" id="NCKV01004736">
    <property type="protein sequence ID" value="RWS24544.1"/>
    <property type="molecule type" value="Genomic_DNA"/>
</dbReference>
<reference evidence="2 3" key="1">
    <citation type="journal article" date="2018" name="Gigascience">
        <title>Genomes of trombidid mites reveal novel predicted allergens and laterally-transferred genes associated with secondary metabolism.</title>
        <authorList>
            <person name="Dong X."/>
            <person name="Chaisiri K."/>
            <person name="Xia D."/>
            <person name="Armstrong S.D."/>
            <person name="Fang Y."/>
            <person name="Donnelly M.J."/>
            <person name="Kadowaki T."/>
            <person name="McGarry J.W."/>
            <person name="Darby A.C."/>
            <person name="Makepeace B.L."/>
        </authorList>
    </citation>
    <scope>NUCLEOTIDE SEQUENCE [LARGE SCALE GENOMIC DNA]</scope>
    <source>
        <strain evidence="2">UoL-UT</strain>
    </source>
</reference>
<comment type="caution">
    <text evidence="2">The sequence shown here is derived from an EMBL/GenBank/DDBJ whole genome shotgun (WGS) entry which is preliminary data.</text>
</comment>
<evidence type="ECO:0000313" key="3">
    <source>
        <dbReference type="Proteomes" id="UP000288716"/>
    </source>
</evidence>
<dbReference type="Proteomes" id="UP000288716">
    <property type="component" value="Unassembled WGS sequence"/>
</dbReference>
<evidence type="ECO:0000259" key="1">
    <source>
        <dbReference type="Pfam" id="PF05649"/>
    </source>
</evidence>
<name>A0A443SAP3_9ACAR</name>
<accession>A0A443SAP3</accession>
<dbReference type="Gene3D" id="1.10.1380.10">
    <property type="entry name" value="Neutral endopeptidase , domain2"/>
    <property type="match status" value="1"/>
</dbReference>
<feature type="domain" description="Peptidase M13 N-terminal" evidence="1">
    <location>
        <begin position="4"/>
        <end position="237"/>
    </location>
</feature>
<protein>
    <submittedName>
        <fullName evidence="2">Neprilysin-11-like protein</fullName>
    </submittedName>
</protein>
<dbReference type="Pfam" id="PF05649">
    <property type="entry name" value="Peptidase_M13_N"/>
    <property type="match status" value="1"/>
</dbReference>
<dbReference type="VEuPathDB" id="VectorBase:LDEU007496"/>
<dbReference type="GO" id="GO:0006508">
    <property type="term" value="P:proteolysis"/>
    <property type="evidence" value="ECO:0007669"/>
    <property type="project" value="InterPro"/>
</dbReference>
<sequence>MKSDDKVSEAEQKTANFFKACKNIEKRNEIGLSELKRMLQLDIVFPLISDTAFDDSEYNWEKHYVYSDVKLYGVQPFFSNYITYDEETNYTTRILTVSPENDLYKYREILTSESRLDKIKFENLIRDRMKNVTQLLNPNIQTYTMNKDIDDVIEFGKKLGNASLLASTVYNGTKDYVRVDLYQMDYKFKKVKWFELFSELYQMAHVKLRKDDPILVTNHYYFTELGEILSSTSKRCLNGQTRNRRE</sequence>
<dbReference type="AlphaFoldDB" id="A0A443SAP3"/>
<dbReference type="SUPFAM" id="SSF55486">
    <property type="entry name" value="Metalloproteases ('zincins'), catalytic domain"/>
    <property type="match status" value="1"/>
</dbReference>
<proteinExistence type="predicted"/>